<dbReference type="Pfam" id="PF13279">
    <property type="entry name" value="4HBT_2"/>
    <property type="match status" value="1"/>
</dbReference>
<dbReference type="CDD" id="cd00586">
    <property type="entry name" value="4HBT"/>
    <property type="match status" value="1"/>
</dbReference>
<dbReference type="SUPFAM" id="SSF54637">
    <property type="entry name" value="Thioesterase/thiol ester dehydrase-isomerase"/>
    <property type="match status" value="1"/>
</dbReference>
<name>A0AAU8DTR9_9ACTN</name>
<dbReference type="RefSeq" id="WP_353650994.1">
    <property type="nucleotide sequence ID" value="NZ_CP159218.1"/>
</dbReference>
<dbReference type="GO" id="GO:0047617">
    <property type="term" value="F:fatty acyl-CoA hydrolase activity"/>
    <property type="evidence" value="ECO:0007669"/>
    <property type="project" value="TreeGrafter"/>
</dbReference>
<accession>A0AAU8DTR9</accession>
<sequence length="157" mass="16855">MGRESDGRYVVEVGVRWSDLDLFGHVNNTRTLTLLEEARVDWMFVDAVDRGTEGLSRGVVVAGIRIDYRRPITFPGPVSVSMGVTALGAASFTVDYLVHQGAELVVTGSSSLVPIDPQTARPRRLDATERAYLGRFIPAEPVGAVGVRSAARGSATP</sequence>
<protein>
    <submittedName>
        <fullName evidence="1">Thioesterase family protein</fullName>
        <ecNumber evidence="1">3.1.2.-</ecNumber>
    </submittedName>
</protein>
<reference evidence="1" key="1">
    <citation type="submission" date="2024-05" db="EMBL/GenBank/DDBJ databases">
        <authorList>
            <person name="Cai S.Y."/>
            <person name="Jin L.M."/>
            <person name="Li H.R."/>
        </authorList>
    </citation>
    <scope>NUCLEOTIDE SEQUENCE</scope>
    <source>
        <strain evidence="1">A5-74</strain>
    </source>
</reference>
<proteinExistence type="predicted"/>
<dbReference type="InterPro" id="IPR050563">
    <property type="entry name" value="4-hydroxybenzoyl-CoA_TE"/>
</dbReference>
<dbReference type="EC" id="3.1.2.-" evidence="1"/>
<dbReference type="PANTHER" id="PTHR31793:SF24">
    <property type="entry name" value="LONG-CHAIN ACYL-COA THIOESTERASE FADM"/>
    <property type="match status" value="1"/>
</dbReference>
<dbReference type="Gene3D" id="3.10.129.10">
    <property type="entry name" value="Hotdog Thioesterase"/>
    <property type="match status" value="1"/>
</dbReference>
<organism evidence="1">
    <name type="scientific">Nakamurella sp. A5-74</name>
    <dbReference type="NCBI Taxonomy" id="3158264"/>
    <lineage>
        <taxon>Bacteria</taxon>
        <taxon>Bacillati</taxon>
        <taxon>Actinomycetota</taxon>
        <taxon>Actinomycetes</taxon>
        <taxon>Nakamurellales</taxon>
        <taxon>Nakamurellaceae</taxon>
        <taxon>Nakamurella</taxon>
    </lineage>
</organism>
<keyword evidence="1" id="KW-0378">Hydrolase</keyword>
<dbReference type="EMBL" id="CP159218">
    <property type="protein sequence ID" value="XCG65389.1"/>
    <property type="molecule type" value="Genomic_DNA"/>
</dbReference>
<gene>
    <name evidence="1" type="ORF">ABLG96_08950</name>
</gene>
<dbReference type="InterPro" id="IPR029069">
    <property type="entry name" value="HotDog_dom_sf"/>
</dbReference>
<dbReference type="PANTHER" id="PTHR31793">
    <property type="entry name" value="4-HYDROXYBENZOYL-COA THIOESTERASE FAMILY MEMBER"/>
    <property type="match status" value="1"/>
</dbReference>
<dbReference type="AlphaFoldDB" id="A0AAU8DTR9"/>
<evidence type="ECO:0000313" key="1">
    <source>
        <dbReference type="EMBL" id="XCG65389.1"/>
    </source>
</evidence>